<gene>
    <name evidence="1" type="ORF">MJG53_002028</name>
</gene>
<accession>A0ACB9VN71</accession>
<sequence>MALIPCQTAWLPNSWAGAKPGSLCWAKDLQTSEELSTPRSRNASGLPDAGEGREHDVFKVFSTDALSGGCWEDGDPKSHGRKTDLLKVPLEQKSVQQGQGCSGPSRMRQDRMCAGHPCPAKQADPGGEDENMLRPGETAEGALKSSCMSGMTNAKSCNCHMNKWDSWNLTHGIITKQPLLVILQNKSCACWATPGPRSQGETNPDFGQSLSLDFNNKEVTYCCTSWAQAV</sequence>
<evidence type="ECO:0000313" key="1">
    <source>
        <dbReference type="EMBL" id="KAI4590979.1"/>
    </source>
</evidence>
<dbReference type="EMBL" id="CM043026">
    <property type="protein sequence ID" value="KAI4590979.1"/>
    <property type="molecule type" value="Genomic_DNA"/>
</dbReference>
<dbReference type="Proteomes" id="UP001057279">
    <property type="component" value="Linkage Group LG01"/>
</dbReference>
<protein>
    <submittedName>
        <fullName evidence="1">Uncharacterized protein</fullName>
    </submittedName>
</protein>
<proteinExistence type="predicted"/>
<evidence type="ECO:0000313" key="2">
    <source>
        <dbReference type="Proteomes" id="UP001057279"/>
    </source>
</evidence>
<name>A0ACB9VN71_9CETA</name>
<comment type="caution">
    <text evidence="1">The sequence shown here is derived from an EMBL/GenBank/DDBJ whole genome shotgun (WGS) entry which is preliminary data.</text>
</comment>
<reference evidence="1" key="1">
    <citation type="submission" date="2022-03" db="EMBL/GenBank/DDBJ databases">
        <title>Genomic analyses of argali, domestic sheep and their hybrids provide insights into chromosomal evolution, heterosis and genetic basis of agronomic traits.</title>
        <authorList>
            <person name="Li M."/>
        </authorList>
    </citation>
    <scope>NUCLEOTIDE SEQUENCE</scope>
    <source>
        <strain evidence="1">F1 hybrid</strain>
    </source>
</reference>
<keyword evidence="2" id="KW-1185">Reference proteome</keyword>
<organism evidence="1 2">
    <name type="scientific">Ovis ammon polii x Ovis aries</name>
    <dbReference type="NCBI Taxonomy" id="2918886"/>
    <lineage>
        <taxon>Eukaryota</taxon>
        <taxon>Metazoa</taxon>
        <taxon>Chordata</taxon>
        <taxon>Craniata</taxon>
        <taxon>Vertebrata</taxon>
        <taxon>Euteleostomi</taxon>
        <taxon>Mammalia</taxon>
        <taxon>Eutheria</taxon>
        <taxon>Laurasiatheria</taxon>
        <taxon>Artiodactyla</taxon>
        <taxon>Ruminantia</taxon>
        <taxon>Pecora</taxon>
        <taxon>Bovidae</taxon>
        <taxon>Caprinae</taxon>
        <taxon>Ovis</taxon>
    </lineage>
</organism>